<name>A0A9P5X4Q1_9AGAR</name>
<dbReference type="EMBL" id="MU151455">
    <property type="protein sequence ID" value="KAF9443594.1"/>
    <property type="molecule type" value="Genomic_DNA"/>
</dbReference>
<evidence type="ECO:0000313" key="4">
    <source>
        <dbReference type="EMBL" id="KAF9443594.1"/>
    </source>
</evidence>
<dbReference type="AlphaFoldDB" id="A0A9P5X4Q1"/>
<keyword evidence="1" id="KW-0175">Coiled coil</keyword>
<accession>A0A9P5X4Q1</accession>
<reference evidence="4" key="1">
    <citation type="submission" date="2020-11" db="EMBL/GenBank/DDBJ databases">
        <authorList>
            <consortium name="DOE Joint Genome Institute"/>
            <person name="Ahrendt S."/>
            <person name="Riley R."/>
            <person name="Andreopoulos W."/>
            <person name="Labutti K."/>
            <person name="Pangilinan J."/>
            <person name="Ruiz-Duenas F.J."/>
            <person name="Barrasa J.M."/>
            <person name="Sanchez-Garcia M."/>
            <person name="Camarero S."/>
            <person name="Miyauchi S."/>
            <person name="Serrano A."/>
            <person name="Linde D."/>
            <person name="Babiker R."/>
            <person name="Drula E."/>
            <person name="Ayuso-Fernandez I."/>
            <person name="Pacheco R."/>
            <person name="Padilla G."/>
            <person name="Ferreira P."/>
            <person name="Barriuso J."/>
            <person name="Kellner H."/>
            <person name="Castanera R."/>
            <person name="Alfaro M."/>
            <person name="Ramirez L."/>
            <person name="Pisabarro A.G."/>
            <person name="Kuo A."/>
            <person name="Tritt A."/>
            <person name="Lipzen A."/>
            <person name="He G."/>
            <person name="Yan M."/>
            <person name="Ng V."/>
            <person name="Cullen D."/>
            <person name="Martin F."/>
            <person name="Rosso M.-N."/>
            <person name="Henrissat B."/>
            <person name="Hibbett D."/>
            <person name="Martinez A.T."/>
            <person name="Grigoriev I.V."/>
        </authorList>
    </citation>
    <scope>NUCLEOTIDE SEQUENCE</scope>
    <source>
        <strain evidence="4">MF-IS2</strain>
    </source>
</reference>
<keyword evidence="5" id="KW-1185">Reference proteome</keyword>
<protein>
    <recommendedName>
        <fullName evidence="3">DUF6697 domain-containing protein</fullName>
    </recommendedName>
</protein>
<comment type="caution">
    <text evidence="4">The sequence shown here is derived from an EMBL/GenBank/DDBJ whole genome shotgun (WGS) entry which is preliminary data.</text>
</comment>
<evidence type="ECO:0000256" key="2">
    <source>
        <dbReference type="SAM" id="MobiDB-lite"/>
    </source>
</evidence>
<feature type="compositionally biased region" description="Polar residues" evidence="2">
    <location>
        <begin position="107"/>
        <end position="135"/>
    </location>
</feature>
<proteinExistence type="predicted"/>
<gene>
    <name evidence="4" type="ORF">P691DRAFT_787851</name>
</gene>
<dbReference type="Pfam" id="PF20411">
    <property type="entry name" value="DUF6697"/>
    <property type="match status" value="1"/>
</dbReference>
<feature type="region of interest" description="Disordered" evidence="2">
    <location>
        <begin position="105"/>
        <end position="157"/>
    </location>
</feature>
<dbReference type="OrthoDB" id="3265858at2759"/>
<feature type="domain" description="DUF6697" evidence="3">
    <location>
        <begin position="206"/>
        <end position="307"/>
    </location>
</feature>
<dbReference type="InterPro" id="IPR046520">
    <property type="entry name" value="DUF6697"/>
</dbReference>
<organism evidence="4 5">
    <name type="scientific">Macrolepiota fuliginosa MF-IS2</name>
    <dbReference type="NCBI Taxonomy" id="1400762"/>
    <lineage>
        <taxon>Eukaryota</taxon>
        <taxon>Fungi</taxon>
        <taxon>Dikarya</taxon>
        <taxon>Basidiomycota</taxon>
        <taxon>Agaricomycotina</taxon>
        <taxon>Agaricomycetes</taxon>
        <taxon>Agaricomycetidae</taxon>
        <taxon>Agaricales</taxon>
        <taxon>Agaricineae</taxon>
        <taxon>Agaricaceae</taxon>
        <taxon>Macrolepiota</taxon>
    </lineage>
</organism>
<dbReference type="Proteomes" id="UP000807342">
    <property type="component" value="Unassembled WGS sequence"/>
</dbReference>
<evidence type="ECO:0000256" key="1">
    <source>
        <dbReference type="SAM" id="Coils"/>
    </source>
</evidence>
<evidence type="ECO:0000259" key="3">
    <source>
        <dbReference type="Pfam" id="PF20411"/>
    </source>
</evidence>
<feature type="coiled-coil region" evidence="1">
    <location>
        <begin position="11"/>
        <end position="52"/>
    </location>
</feature>
<evidence type="ECO:0000313" key="5">
    <source>
        <dbReference type="Proteomes" id="UP000807342"/>
    </source>
</evidence>
<sequence>MDDTDHNKSMRDRFQEEKAALRMTIYELEVEKDRLRCENTDLRMEVKALKIALARSRGAKYLQTKPCTIEIIEINSDFVTQQRDSQMSKKRKIFSQDSVDLEVPQGAGSSSLVGKVGQTQPSTAAGSGVSASQRGQAPVLSESGHPGGPPPSLTSVDKPELLSKYLNGRPMSLNIEPPPLDVCVPRKFLTETYGTDAVRVLSNKVIGEMAPDEYKAHKFEVKKKWAEELIKSKSYPGHVATRARISLRKEGESLSEENIQREKRRSGAVTIDIKDVILAFEKGEEKLQIVATRCVGYDHSFAKELKTKSVAWAKGSKAKPVSSVDHL</sequence>